<evidence type="ECO:0000313" key="6">
    <source>
        <dbReference type="EMBL" id="GJT12086.1"/>
    </source>
</evidence>
<evidence type="ECO:0000256" key="2">
    <source>
        <dbReference type="ARBA" id="ARBA00022771"/>
    </source>
</evidence>
<dbReference type="PROSITE" id="PS50103">
    <property type="entry name" value="ZF_C3H1"/>
    <property type="match status" value="1"/>
</dbReference>
<reference evidence="6" key="2">
    <citation type="submission" date="2022-01" db="EMBL/GenBank/DDBJ databases">
        <authorList>
            <person name="Yamashiro T."/>
            <person name="Shiraishi A."/>
            <person name="Satake H."/>
            <person name="Nakayama K."/>
        </authorList>
    </citation>
    <scope>NUCLEOTIDE SEQUENCE</scope>
</reference>
<dbReference type="PANTHER" id="PTHR47481:SF41">
    <property type="entry name" value="COPIA-LIKE POLYPROTEIN_RETROTRANSPOSON"/>
    <property type="match status" value="1"/>
</dbReference>
<organism evidence="6 7">
    <name type="scientific">Tanacetum coccineum</name>
    <dbReference type="NCBI Taxonomy" id="301880"/>
    <lineage>
        <taxon>Eukaryota</taxon>
        <taxon>Viridiplantae</taxon>
        <taxon>Streptophyta</taxon>
        <taxon>Embryophyta</taxon>
        <taxon>Tracheophyta</taxon>
        <taxon>Spermatophyta</taxon>
        <taxon>Magnoliopsida</taxon>
        <taxon>eudicotyledons</taxon>
        <taxon>Gunneridae</taxon>
        <taxon>Pentapetalae</taxon>
        <taxon>asterids</taxon>
        <taxon>campanulids</taxon>
        <taxon>Asterales</taxon>
        <taxon>Asteraceae</taxon>
        <taxon>Asteroideae</taxon>
        <taxon>Anthemideae</taxon>
        <taxon>Anthemidinae</taxon>
        <taxon>Tanacetum</taxon>
    </lineage>
</organism>
<feature type="non-terminal residue" evidence="6">
    <location>
        <position position="520"/>
    </location>
</feature>
<dbReference type="SUPFAM" id="SSF90229">
    <property type="entry name" value="CCCH zinc finger"/>
    <property type="match status" value="1"/>
</dbReference>
<evidence type="ECO:0000256" key="4">
    <source>
        <dbReference type="PROSITE-ProRule" id="PRU00723"/>
    </source>
</evidence>
<dbReference type="InterPro" id="IPR036855">
    <property type="entry name" value="Znf_CCCH_sf"/>
</dbReference>
<gene>
    <name evidence="6" type="ORF">Tco_0859128</name>
</gene>
<dbReference type="PANTHER" id="PTHR47481">
    <property type="match status" value="1"/>
</dbReference>
<keyword evidence="2 4" id="KW-0863">Zinc-finger</keyword>
<protein>
    <submittedName>
        <fullName evidence="6">Ribonuclease H-like domain-containing protein</fullName>
    </submittedName>
</protein>
<comment type="caution">
    <text evidence="6">The sequence shown here is derived from an EMBL/GenBank/DDBJ whole genome shotgun (WGS) entry which is preliminary data.</text>
</comment>
<evidence type="ECO:0000256" key="1">
    <source>
        <dbReference type="ARBA" id="ARBA00022723"/>
    </source>
</evidence>
<proteinExistence type="predicted"/>
<reference evidence="6" key="1">
    <citation type="journal article" date="2022" name="Int. J. Mol. Sci.">
        <title>Draft Genome of Tanacetum Coccineum: Genomic Comparison of Closely Related Tanacetum-Family Plants.</title>
        <authorList>
            <person name="Yamashiro T."/>
            <person name="Shiraishi A."/>
            <person name="Nakayama K."/>
            <person name="Satake H."/>
        </authorList>
    </citation>
    <scope>NUCLEOTIDE SEQUENCE</scope>
</reference>
<dbReference type="Proteomes" id="UP001151760">
    <property type="component" value="Unassembled WGS sequence"/>
</dbReference>
<dbReference type="Pfam" id="PF13976">
    <property type="entry name" value="gag_pre-integrs"/>
    <property type="match status" value="1"/>
</dbReference>
<feature type="zinc finger region" description="C3H1-type" evidence="4">
    <location>
        <begin position="220"/>
        <end position="246"/>
    </location>
</feature>
<feature type="domain" description="C3H1-type" evidence="5">
    <location>
        <begin position="220"/>
        <end position="246"/>
    </location>
</feature>
<evidence type="ECO:0000259" key="5">
    <source>
        <dbReference type="PROSITE" id="PS50103"/>
    </source>
</evidence>
<accession>A0ABQ5BBW4</accession>
<dbReference type="InterPro" id="IPR000571">
    <property type="entry name" value="Znf_CCCH"/>
</dbReference>
<dbReference type="EMBL" id="BQNB010013120">
    <property type="protein sequence ID" value="GJT12086.1"/>
    <property type="molecule type" value="Genomic_DNA"/>
</dbReference>
<keyword evidence="1 4" id="KW-0479">Metal-binding</keyword>
<evidence type="ECO:0000256" key="3">
    <source>
        <dbReference type="ARBA" id="ARBA00022833"/>
    </source>
</evidence>
<keyword evidence="7" id="KW-1185">Reference proteome</keyword>
<dbReference type="SMART" id="SM00356">
    <property type="entry name" value="ZnF_C3H1"/>
    <property type="match status" value="1"/>
</dbReference>
<dbReference type="InterPro" id="IPR025724">
    <property type="entry name" value="GAG-pre-integrase_dom"/>
</dbReference>
<keyword evidence="3 4" id="KW-0862">Zinc</keyword>
<sequence length="520" mass="56894">MTGSNIPQNPTPLSEKLSLVTHHHLLTRVPIKLDLDNWNYGSWEFFFEQLCSNHDVEKYIRTPPTDSSTSASAPLSPEDLKVDNIVLSWILFTLSDALQARIVVARPRSAKEAWGMISDLVKDNKRSRTNALKAELRSIKLGDQSMESYFQKIDSIVTILTSVDADTFPDLKTVRSLLITEEMLLKSKALALPVDSSSPMVLMANSGNRRTSSSTTPQVKSWKPCFNFAKGSCRFGESCHYVHDTNARVSTNNNGSNRGRGGSDNTTNALLQKLLQQMTNLTCTTTVANRVANHGSNTMSPVAYNTSLSPSVGPIGSPNAGQQLHQALPCPLIQLAHPLQPRLVHMLLAQVTQAQQMEQSPQGNGFQLGMGQATTLPHAFATETLRDPNTGAWNMDTGASSHLNSSSTCLSNVFNTCLYPSVSVGDGHPIPVTNSGHNILPTSNGSLYLRNVFALPPLILQFVSQHTWHQRLGHPGSEVLRRLISSSFISCNKEKPPVLCHACQLGKQVRLPFVQSEIVI</sequence>
<evidence type="ECO:0000313" key="7">
    <source>
        <dbReference type="Proteomes" id="UP001151760"/>
    </source>
</evidence>
<name>A0ABQ5BBW4_9ASTR</name>
<dbReference type="Gene3D" id="2.30.30.1190">
    <property type="match status" value="1"/>
</dbReference>